<dbReference type="EMBL" id="BKAV01000029">
    <property type="protein sequence ID" value="GEQ01216.1"/>
    <property type="molecule type" value="Genomic_DNA"/>
</dbReference>
<keyword evidence="4" id="KW-1185">Reference proteome</keyword>
<evidence type="ECO:0000313" key="2">
    <source>
        <dbReference type="EMBL" id="SUJ10625.1"/>
    </source>
</evidence>
<proteinExistence type="predicted"/>
<name>A0A2T7BRS9_9STAP</name>
<accession>A0A2T7BRS9</accession>
<dbReference type="AlphaFoldDB" id="A0A2T7BRS9"/>
<dbReference type="GeneID" id="97286841"/>
<evidence type="ECO:0000313" key="1">
    <source>
        <dbReference type="EMBL" id="GEQ01216.1"/>
    </source>
</evidence>
<gene>
    <name evidence="2" type="ORF">NCTC12413_00492</name>
    <name evidence="1" type="ORF">SAR03_22530</name>
</gene>
<organism evidence="2 3">
    <name type="scientific">Staphylococcus arlettae</name>
    <dbReference type="NCBI Taxonomy" id="29378"/>
    <lineage>
        <taxon>Bacteria</taxon>
        <taxon>Bacillati</taxon>
        <taxon>Bacillota</taxon>
        <taxon>Bacilli</taxon>
        <taxon>Bacillales</taxon>
        <taxon>Staphylococcaceae</taxon>
        <taxon>Staphylococcus</taxon>
    </lineage>
</organism>
<dbReference type="Proteomes" id="UP000321598">
    <property type="component" value="Unassembled WGS sequence"/>
</dbReference>
<sequence>MRAVIESVIFSNESSYDIYKHTGVNQGMISDLKDGYRSIDYICYVDAEKLYNYGKVLLSAS</sequence>
<protein>
    <submittedName>
        <fullName evidence="2">Uncharacterized protein</fullName>
    </submittedName>
</protein>
<dbReference type="RefSeq" id="WP_002510002.1">
    <property type="nucleotide sequence ID" value="NZ_AP019698.1"/>
</dbReference>
<evidence type="ECO:0000313" key="4">
    <source>
        <dbReference type="Proteomes" id="UP000321598"/>
    </source>
</evidence>
<evidence type="ECO:0000313" key="3">
    <source>
        <dbReference type="Proteomes" id="UP000254956"/>
    </source>
</evidence>
<reference evidence="2 3" key="1">
    <citation type="submission" date="2018-06" db="EMBL/GenBank/DDBJ databases">
        <authorList>
            <consortium name="Pathogen Informatics"/>
            <person name="Doyle S."/>
        </authorList>
    </citation>
    <scope>NUCLEOTIDE SEQUENCE [LARGE SCALE GENOMIC DNA]</scope>
    <source>
        <strain evidence="2 3">NCTC12413</strain>
    </source>
</reference>
<dbReference type="EMBL" id="UGZE01000001">
    <property type="protein sequence ID" value="SUJ10625.1"/>
    <property type="molecule type" value="Genomic_DNA"/>
</dbReference>
<reference evidence="1 4" key="2">
    <citation type="submission" date="2019-07" db="EMBL/GenBank/DDBJ databases">
        <title>Whole genome shotgun sequence of Staphylococcus arlettae NBRC 109765.</title>
        <authorList>
            <person name="Hosoyama A."/>
            <person name="Uohara A."/>
            <person name="Ohji S."/>
            <person name="Ichikawa N."/>
        </authorList>
    </citation>
    <scope>NUCLEOTIDE SEQUENCE [LARGE SCALE GENOMIC DNA]</scope>
    <source>
        <strain evidence="1 4">NBRC 109765</strain>
    </source>
</reference>
<dbReference type="Proteomes" id="UP000254956">
    <property type="component" value="Unassembled WGS sequence"/>
</dbReference>
<dbReference type="OrthoDB" id="2396788at2"/>